<keyword evidence="2 14" id="KW-0479">Metal-binding</keyword>
<feature type="binding site" evidence="14">
    <location>
        <position position="392"/>
    </location>
    <ligand>
        <name>Mn(2+)</name>
        <dbReference type="ChEBI" id="CHEBI:29035"/>
    </ligand>
</feature>
<evidence type="ECO:0000313" key="18">
    <source>
        <dbReference type="Proteomes" id="UP001465331"/>
    </source>
</evidence>
<evidence type="ECO:0000256" key="4">
    <source>
        <dbReference type="ARBA" id="ARBA00022801"/>
    </source>
</evidence>
<evidence type="ECO:0000256" key="8">
    <source>
        <dbReference type="ARBA" id="ARBA00023014"/>
    </source>
</evidence>
<feature type="region of interest" description="Disordered" evidence="15">
    <location>
        <begin position="57"/>
        <end position="79"/>
    </location>
</feature>
<dbReference type="InterPro" id="IPR002729">
    <property type="entry name" value="CRISPR-assoc_Cas1"/>
</dbReference>
<evidence type="ECO:0000256" key="11">
    <source>
        <dbReference type="ARBA" id="ARBA00023211"/>
    </source>
</evidence>
<dbReference type="PANTHER" id="PTHR34353">
    <property type="entry name" value="CRISPR-ASSOCIATED ENDONUCLEASE CAS1 1"/>
    <property type="match status" value="1"/>
</dbReference>
<comment type="caution">
    <text evidence="17">The sequence shown here is derived from an EMBL/GenBank/DDBJ whole genome shotgun (WGS) entry which is preliminary data.</text>
</comment>
<evidence type="ECO:0000256" key="13">
    <source>
        <dbReference type="ARBA" id="ARBA00038592"/>
    </source>
</evidence>
<feature type="binding site" evidence="14">
    <location>
        <position position="464"/>
    </location>
    <ligand>
        <name>Mn(2+)</name>
        <dbReference type="ChEBI" id="CHEBI:29035"/>
    </ligand>
</feature>
<gene>
    <name evidence="14 17" type="primary">cas1</name>
    <name evidence="17" type="ORF">ABSH63_02350</name>
</gene>
<evidence type="ECO:0000313" key="17">
    <source>
        <dbReference type="EMBL" id="MES0872858.1"/>
    </source>
</evidence>
<dbReference type="InterPro" id="IPR022765">
    <property type="entry name" value="Dna2/Cas4_DUF83"/>
</dbReference>
<dbReference type="Pfam" id="PF01867">
    <property type="entry name" value="Cas_Cas1"/>
    <property type="match status" value="1"/>
</dbReference>
<organism evidence="17 18">
    <name type="scientific">Sinimarinibacterium thermocellulolyticum</name>
    <dbReference type="NCBI Taxonomy" id="3170016"/>
    <lineage>
        <taxon>Bacteria</taxon>
        <taxon>Pseudomonadati</taxon>
        <taxon>Pseudomonadota</taxon>
        <taxon>Gammaproteobacteria</taxon>
        <taxon>Nevskiales</taxon>
        <taxon>Nevskiaceae</taxon>
        <taxon>Sinimarinibacterium</taxon>
    </lineage>
</organism>
<dbReference type="Gene3D" id="3.100.10.20">
    <property type="entry name" value="CRISPR-associated endonuclease Cas1, N-terminal domain"/>
    <property type="match status" value="1"/>
</dbReference>
<evidence type="ECO:0000259" key="16">
    <source>
        <dbReference type="Pfam" id="PF01930"/>
    </source>
</evidence>
<dbReference type="HAMAP" id="MF_01470">
    <property type="entry name" value="Cas1"/>
    <property type="match status" value="1"/>
</dbReference>
<keyword evidence="10 14" id="KW-0238">DNA-binding</keyword>
<keyword evidence="7" id="KW-0408">Iron</keyword>
<evidence type="ECO:0000256" key="5">
    <source>
        <dbReference type="ARBA" id="ARBA00022839"/>
    </source>
</evidence>
<dbReference type="Proteomes" id="UP001465331">
    <property type="component" value="Unassembled WGS sequence"/>
</dbReference>
<evidence type="ECO:0000256" key="12">
    <source>
        <dbReference type="ARBA" id="ARBA00033996"/>
    </source>
</evidence>
<evidence type="ECO:0000256" key="10">
    <source>
        <dbReference type="ARBA" id="ARBA00023125"/>
    </source>
</evidence>
<feature type="domain" description="DUF83" evidence="16">
    <location>
        <begin position="29"/>
        <end position="213"/>
    </location>
</feature>
<dbReference type="EMBL" id="JBEPIJ010000002">
    <property type="protein sequence ID" value="MES0872858.1"/>
    <property type="molecule type" value="Genomic_DNA"/>
</dbReference>
<comment type="similarity">
    <text evidence="14">Belongs to the CRISPR-associated endonuclease Cas1 family.</text>
</comment>
<keyword evidence="4 14" id="KW-0378">Hydrolase</keyword>
<dbReference type="InterPro" id="IPR013343">
    <property type="entry name" value="CRISPR-assoc_prot_Cas4"/>
</dbReference>
<accession>A0ABV2A6G9</accession>
<dbReference type="NCBIfam" id="TIGR00287">
    <property type="entry name" value="cas1"/>
    <property type="match status" value="1"/>
</dbReference>
<sequence length="572" mass="63936">MTDEASVQRELPLPFPELSGDLPLLPARMVNEYEYCPRLAYLEWVQGEWADSHDTVQGRHAHRRVDRPKGDLPPPDELEDTERLHARSITLSSNRLGLIAKLDLIEADDGRVVPVDYKKGKRPHVARGAYDPERVQLCVQGLILREHGYVCDEGVLYYAESRERVPVVFDDELISRTLSAINGLRLVAAGGRVPPPLEDSPKCPRCSLVGICLPDEVNFLNRAQTPPRPLAVGLDEALPLYVQANKAKVSKDGETLVVSIDDEPAARARLGEISQLVLQGNVYVTTPTLHELMRREVPIVWQSYGGWFLGYTAGMGHKNVELRTAQYRASFDEQVCLRLAKGWVAAKIHNQRVFLRRNWRGEEAPQAALDTLEHAEKAARRAASQAELLGIEGNAAAAYFGSFSYLIKSEQGGPNFAFDFHKRNRRPPADAVNALLSFAYATLTRACTIALVTSGFDPYRGFYHQPRYGRPSLALDLMEPFRPLIADSSVIQAINNGEVRPGDFVAAAGSVNLDESGRKRFLATIERRMSHEITHPLFGYKLSYRRLLDVQARLLGRHLLGEIPENPNLMTR</sequence>
<evidence type="ECO:0000256" key="14">
    <source>
        <dbReference type="HAMAP-Rule" id="MF_01470"/>
    </source>
</evidence>
<evidence type="ECO:0000256" key="7">
    <source>
        <dbReference type="ARBA" id="ARBA00023004"/>
    </source>
</evidence>
<dbReference type="InterPro" id="IPR050646">
    <property type="entry name" value="Cas1"/>
</dbReference>
<dbReference type="Gene3D" id="3.90.320.10">
    <property type="match status" value="1"/>
</dbReference>
<keyword evidence="5" id="KW-0269">Exonuclease</keyword>
<keyword evidence="18" id="KW-1185">Reference proteome</keyword>
<dbReference type="InterPro" id="IPR011604">
    <property type="entry name" value="PDDEXK-like_dom_sf"/>
</dbReference>
<dbReference type="InterPro" id="IPR042206">
    <property type="entry name" value="CRISPR-assoc_Cas1_C"/>
</dbReference>
<keyword evidence="1 14" id="KW-0540">Nuclease</keyword>
<dbReference type="RefSeq" id="WP_352887092.1">
    <property type="nucleotide sequence ID" value="NZ_JBEPIJ010000002.1"/>
</dbReference>
<keyword evidence="8" id="KW-0411">Iron-sulfur</keyword>
<keyword evidence="11 14" id="KW-0464">Manganese</keyword>
<comment type="subunit">
    <text evidence="13 14">Homodimer, forms a heterotetramer with a Cas2 homodimer.</text>
</comment>
<dbReference type="NCBIfam" id="TIGR00372">
    <property type="entry name" value="cas4"/>
    <property type="match status" value="1"/>
</dbReference>
<keyword evidence="9 14" id="KW-0051">Antiviral defense</keyword>
<comment type="function">
    <text evidence="14">CRISPR (clustered regularly interspaced short palindromic repeat), is an adaptive immune system that provides protection against mobile genetic elements (viruses, transposable elements and conjugative plasmids). CRISPR clusters contain spacers, sequences complementary to antecedent mobile elements, and target invading nucleic acids. CRISPR clusters are transcribed and processed into CRISPR RNA (crRNA). Acts as a dsDNA endonuclease. Involved in the integration of spacer DNA into the CRISPR cassette.</text>
</comment>
<dbReference type="PANTHER" id="PTHR34353:SF2">
    <property type="entry name" value="CRISPR-ASSOCIATED ENDONUCLEASE CAS1 1"/>
    <property type="match status" value="1"/>
</dbReference>
<dbReference type="EC" id="3.1.-.-" evidence="14"/>
<dbReference type="GO" id="GO:0004519">
    <property type="term" value="F:endonuclease activity"/>
    <property type="evidence" value="ECO:0007669"/>
    <property type="project" value="UniProtKB-KW"/>
</dbReference>
<feature type="binding site" evidence="14">
    <location>
        <position position="479"/>
    </location>
    <ligand>
        <name>Mn(2+)</name>
        <dbReference type="ChEBI" id="CHEBI:29035"/>
    </ligand>
</feature>
<protein>
    <recommendedName>
        <fullName evidence="14">CRISPR-associated endonuclease Cas1</fullName>
        <ecNumber evidence="14">3.1.-.-</ecNumber>
    </recommendedName>
</protein>
<dbReference type="CDD" id="cd09634">
    <property type="entry name" value="Cas1_I-II-III"/>
    <property type="match status" value="1"/>
</dbReference>
<proteinExistence type="inferred from homology"/>
<comment type="cofactor">
    <cofactor evidence="14">
        <name>Mg(2+)</name>
        <dbReference type="ChEBI" id="CHEBI:18420"/>
    </cofactor>
    <cofactor evidence="14">
        <name>Mn(2+)</name>
        <dbReference type="ChEBI" id="CHEBI:29035"/>
    </cofactor>
</comment>
<evidence type="ECO:0000256" key="15">
    <source>
        <dbReference type="SAM" id="MobiDB-lite"/>
    </source>
</evidence>
<evidence type="ECO:0000256" key="2">
    <source>
        <dbReference type="ARBA" id="ARBA00022723"/>
    </source>
</evidence>
<dbReference type="InterPro" id="IPR042211">
    <property type="entry name" value="CRISPR-assoc_Cas1_N"/>
</dbReference>
<reference evidence="17 18" key="1">
    <citation type="submission" date="2024-06" db="EMBL/GenBank/DDBJ databases">
        <authorList>
            <person name="Li Z."/>
            <person name="Jiang Y."/>
        </authorList>
    </citation>
    <scope>NUCLEOTIDE SEQUENCE [LARGE SCALE GENOMIC DNA]</scope>
    <source>
        <strain evidence="17 18">HSW-8</strain>
    </source>
</reference>
<dbReference type="Pfam" id="PF01930">
    <property type="entry name" value="Cas_Cas4"/>
    <property type="match status" value="1"/>
</dbReference>
<evidence type="ECO:0000256" key="1">
    <source>
        <dbReference type="ARBA" id="ARBA00022722"/>
    </source>
</evidence>
<comment type="catalytic activity">
    <reaction evidence="12">
        <text>exonucleolytic cleavage in the 5'- to 3'-direction to yield nucleoside 3'-phosphates.</text>
        <dbReference type="EC" id="3.1.12.1"/>
    </reaction>
</comment>
<evidence type="ECO:0000256" key="6">
    <source>
        <dbReference type="ARBA" id="ARBA00022842"/>
    </source>
</evidence>
<dbReference type="Gene3D" id="1.20.120.920">
    <property type="entry name" value="CRISPR-associated endonuclease Cas1, C-terminal domain"/>
    <property type="match status" value="1"/>
</dbReference>
<name>A0ABV2A6G9_9GAMM</name>
<evidence type="ECO:0000256" key="3">
    <source>
        <dbReference type="ARBA" id="ARBA00022759"/>
    </source>
</evidence>
<keyword evidence="3 14" id="KW-0255">Endonuclease</keyword>
<evidence type="ECO:0000256" key="9">
    <source>
        <dbReference type="ARBA" id="ARBA00023118"/>
    </source>
</evidence>
<keyword evidence="6 14" id="KW-0460">Magnesium</keyword>